<protein>
    <submittedName>
        <fullName evidence="2">Uncharacterized protein</fullName>
    </submittedName>
</protein>
<accession>A0A4Y2NJV7</accession>
<dbReference type="Proteomes" id="UP000499080">
    <property type="component" value="Unassembled WGS sequence"/>
</dbReference>
<dbReference type="OrthoDB" id="8067290at2759"/>
<organism evidence="2 3">
    <name type="scientific">Araneus ventricosus</name>
    <name type="common">Orbweaver spider</name>
    <name type="synonym">Epeira ventricosa</name>
    <dbReference type="NCBI Taxonomy" id="182803"/>
    <lineage>
        <taxon>Eukaryota</taxon>
        <taxon>Metazoa</taxon>
        <taxon>Ecdysozoa</taxon>
        <taxon>Arthropoda</taxon>
        <taxon>Chelicerata</taxon>
        <taxon>Arachnida</taxon>
        <taxon>Araneae</taxon>
        <taxon>Araneomorphae</taxon>
        <taxon>Entelegynae</taxon>
        <taxon>Araneoidea</taxon>
        <taxon>Araneidae</taxon>
        <taxon>Araneus</taxon>
    </lineage>
</organism>
<gene>
    <name evidence="2" type="ORF">AVEN_265121_1</name>
</gene>
<keyword evidence="3" id="KW-1185">Reference proteome</keyword>
<evidence type="ECO:0000256" key="1">
    <source>
        <dbReference type="SAM" id="MobiDB-lite"/>
    </source>
</evidence>
<feature type="compositionally biased region" description="Basic and acidic residues" evidence="1">
    <location>
        <begin position="95"/>
        <end position="106"/>
    </location>
</feature>
<dbReference type="AlphaFoldDB" id="A0A4Y2NJV7"/>
<proteinExistence type="predicted"/>
<name>A0A4Y2NJV7_ARAVE</name>
<dbReference type="EMBL" id="BGPR01009249">
    <property type="protein sequence ID" value="GBN38840.1"/>
    <property type="molecule type" value="Genomic_DNA"/>
</dbReference>
<comment type="caution">
    <text evidence="2">The sequence shown here is derived from an EMBL/GenBank/DDBJ whole genome shotgun (WGS) entry which is preliminary data.</text>
</comment>
<feature type="compositionally biased region" description="Low complexity" evidence="1">
    <location>
        <begin position="126"/>
        <end position="136"/>
    </location>
</feature>
<feature type="region of interest" description="Disordered" evidence="1">
    <location>
        <begin position="91"/>
        <end position="140"/>
    </location>
</feature>
<sequence length="186" mass="22125">MLIEESTDEVNLNYIKDLLVHFVNMFGEIYGIKDLSYNIHGLIHLPYDVKTYSKMDNFNLFKFENFMQKLKHDYEEGKKLKKSLKSSDLEVSTDFEQRRPKKRTTDCCESSNLYDFPETPSKRAVSQPQTSTPTTSNRDVNEELNQILTYMQMQLDMLLDNQKRILENQRLILEGNENKRQRNRRI</sequence>
<reference evidence="2 3" key="1">
    <citation type="journal article" date="2019" name="Sci. Rep.">
        <title>Orb-weaving spider Araneus ventricosus genome elucidates the spidroin gene catalogue.</title>
        <authorList>
            <person name="Kono N."/>
            <person name="Nakamura H."/>
            <person name="Ohtoshi R."/>
            <person name="Moran D.A.P."/>
            <person name="Shinohara A."/>
            <person name="Yoshida Y."/>
            <person name="Fujiwara M."/>
            <person name="Mori M."/>
            <person name="Tomita M."/>
            <person name="Arakawa K."/>
        </authorList>
    </citation>
    <scope>NUCLEOTIDE SEQUENCE [LARGE SCALE GENOMIC DNA]</scope>
</reference>
<evidence type="ECO:0000313" key="2">
    <source>
        <dbReference type="EMBL" id="GBN38840.1"/>
    </source>
</evidence>
<evidence type="ECO:0000313" key="3">
    <source>
        <dbReference type="Proteomes" id="UP000499080"/>
    </source>
</evidence>